<dbReference type="AlphaFoldDB" id="A0A0P7UTP8"/>
<organism evidence="9 10">
    <name type="scientific">Scleropages formosus</name>
    <name type="common">Asian bonytongue</name>
    <name type="synonym">Osteoglossum formosum</name>
    <dbReference type="NCBI Taxonomy" id="113540"/>
    <lineage>
        <taxon>Eukaryota</taxon>
        <taxon>Metazoa</taxon>
        <taxon>Chordata</taxon>
        <taxon>Craniata</taxon>
        <taxon>Vertebrata</taxon>
        <taxon>Euteleostomi</taxon>
        <taxon>Actinopterygii</taxon>
        <taxon>Neopterygii</taxon>
        <taxon>Teleostei</taxon>
        <taxon>Osteoglossocephala</taxon>
        <taxon>Osteoglossomorpha</taxon>
        <taxon>Osteoglossiformes</taxon>
        <taxon>Osteoglossidae</taxon>
        <taxon>Scleropages</taxon>
    </lineage>
</organism>
<keyword evidence="7" id="KW-0472">Membrane</keyword>
<dbReference type="GO" id="GO:0097192">
    <property type="term" value="P:extrinsic apoptotic signaling pathway in absence of ligand"/>
    <property type="evidence" value="ECO:0007669"/>
    <property type="project" value="TreeGrafter"/>
</dbReference>
<dbReference type="PROSITE" id="PS50062">
    <property type="entry name" value="BCL2_FAMILY"/>
    <property type="match status" value="1"/>
</dbReference>
<evidence type="ECO:0000256" key="3">
    <source>
        <dbReference type="ARBA" id="ARBA00009458"/>
    </source>
</evidence>
<dbReference type="Pfam" id="PF00452">
    <property type="entry name" value="Bcl-2"/>
    <property type="match status" value="1"/>
</dbReference>
<accession>A0A0P7UTP8</accession>
<feature type="domain" description="Bcl-2 Bcl-2 homology region 1-3" evidence="8">
    <location>
        <begin position="154"/>
        <end position="254"/>
    </location>
</feature>
<dbReference type="PANTHER" id="PTHR11256">
    <property type="entry name" value="BCL-2 RELATED"/>
    <property type="match status" value="1"/>
</dbReference>
<reference evidence="9 10" key="1">
    <citation type="submission" date="2015-08" db="EMBL/GenBank/DDBJ databases">
        <title>The genome of the Asian arowana (Scleropages formosus).</title>
        <authorList>
            <person name="Tan M.H."/>
            <person name="Gan H.M."/>
            <person name="Croft L.J."/>
            <person name="Austin C.M."/>
        </authorList>
    </citation>
    <scope>NUCLEOTIDE SEQUENCE [LARGE SCALE GENOMIC DNA]</scope>
    <source>
        <strain evidence="9">Aro1</strain>
    </source>
</reference>
<dbReference type="EMBL" id="JARO02000658">
    <property type="protein sequence ID" value="KPP77812.1"/>
    <property type="molecule type" value="Genomic_DNA"/>
</dbReference>
<evidence type="ECO:0000259" key="8">
    <source>
        <dbReference type="SMART" id="SM00337"/>
    </source>
</evidence>
<evidence type="ECO:0000256" key="1">
    <source>
        <dbReference type="ARBA" id="ARBA00004123"/>
    </source>
</evidence>
<sequence length="292" mass="32451">MSQSMMKPPHTSFMDICCPGNKARGGGTNYQDGSDKAPQVALASEVEDELLYGLDEVDSCLRSPKTGGKGTPKKLVLERLVPKSRSGGVEDNGSLPCTPGDSPTTECGQMCEFHDNHGDELLERETHELLGDFLLLYAGMFQGKPRRSRALRTMQRVVEDVLLKHRFTYKGMISKQRLEQESDDMGFIKAVAQNLFSDQVTNWGRIVGLVAFGAEVSKHLKESGREHCIGTVGAQISTYLLTEQREWLLNNKAWEGFVEFFTIEDAESVVRNSLLAFATMAWIGLGIAYFMK</sequence>
<gene>
    <name evidence="9" type="ORF">Z043_102733</name>
</gene>
<dbReference type="GO" id="GO:0051400">
    <property type="term" value="F:BH domain binding"/>
    <property type="evidence" value="ECO:0007669"/>
    <property type="project" value="TreeGrafter"/>
</dbReference>
<dbReference type="STRING" id="113540.ENSSFOP00015062280"/>
<evidence type="ECO:0000313" key="9">
    <source>
        <dbReference type="EMBL" id="KPP77812.1"/>
    </source>
</evidence>
<proteinExistence type="inferred from homology"/>
<dbReference type="CDD" id="cd06845">
    <property type="entry name" value="Bcl-2_like"/>
    <property type="match status" value="1"/>
</dbReference>
<keyword evidence="6" id="KW-0539">Nucleus</keyword>
<evidence type="ECO:0000256" key="4">
    <source>
        <dbReference type="ARBA" id="ARBA00022490"/>
    </source>
</evidence>
<name>A0A0P7UTP8_SCLFO</name>
<dbReference type="PRINTS" id="PR01862">
    <property type="entry name" value="BCL2FAMILY"/>
</dbReference>
<dbReference type="GO" id="GO:0005634">
    <property type="term" value="C:nucleus"/>
    <property type="evidence" value="ECO:0007669"/>
    <property type="project" value="UniProtKB-SubCell"/>
</dbReference>
<dbReference type="GO" id="GO:0005741">
    <property type="term" value="C:mitochondrial outer membrane"/>
    <property type="evidence" value="ECO:0007669"/>
    <property type="project" value="TreeGrafter"/>
</dbReference>
<dbReference type="InterPro" id="IPR013281">
    <property type="entry name" value="Apop_reg_Mc1"/>
</dbReference>
<keyword evidence="5" id="KW-0053">Apoptosis</keyword>
<protein>
    <submittedName>
        <fullName evidence="9">Induced myeloid leukemia cell differentiation protein Mcl-1-like</fullName>
    </submittedName>
</protein>
<dbReference type="SMART" id="SM00337">
    <property type="entry name" value="BCL"/>
    <property type="match status" value="1"/>
</dbReference>
<dbReference type="SUPFAM" id="SSF56854">
    <property type="entry name" value="Bcl-2 inhibitors of programmed cell death"/>
    <property type="match status" value="1"/>
</dbReference>
<keyword evidence="7" id="KW-0812">Transmembrane</keyword>
<comment type="similarity">
    <text evidence="3">Belongs to the Bcl-2 family.</text>
</comment>
<evidence type="ECO:0000256" key="5">
    <source>
        <dbReference type="ARBA" id="ARBA00022703"/>
    </source>
</evidence>
<keyword evidence="4" id="KW-0963">Cytoplasm</keyword>
<dbReference type="InterPro" id="IPR002475">
    <property type="entry name" value="Bcl2-like"/>
</dbReference>
<feature type="transmembrane region" description="Helical" evidence="7">
    <location>
        <begin position="274"/>
        <end position="291"/>
    </location>
</feature>
<dbReference type="PANTHER" id="PTHR11256:SF46">
    <property type="entry name" value="INDUCED MYELOID LEUKEMIA CELL DIFFERENTIATION PROTEIN MCL-1"/>
    <property type="match status" value="1"/>
</dbReference>
<dbReference type="GO" id="GO:0001836">
    <property type="term" value="P:release of cytochrome c from mitochondria"/>
    <property type="evidence" value="ECO:0007669"/>
    <property type="project" value="TreeGrafter"/>
</dbReference>
<evidence type="ECO:0000313" key="10">
    <source>
        <dbReference type="Proteomes" id="UP000034805"/>
    </source>
</evidence>
<evidence type="ECO:0000256" key="7">
    <source>
        <dbReference type="SAM" id="Phobius"/>
    </source>
</evidence>
<evidence type="ECO:0000256" key="2">
    <source>
        <dbReference type="ARBA" id="ARBA00004496"/>
    </source>
</evidence>
<dbReference type="FunFam" id="1.10.437.10:FF:000017">
    <property type="entry name" value="MCL1, BCL2 family apoptosis regulator"/>
    <property type="match status" value="1"/>
</dbReference>
<comment type="caution">
    <text evidence="9">The sequence shown here is derived from an EMBL/GenBank/DDBJ whole genome shotgun (WGS) entry which is preliminary data.</text>
</comment>
<dbReference type="GO" id="GO:0008630">
    <property type="term" value="P:intrinsic apoptotic signaling pathway in response to DNA damage"/>
    <property type="evidence" value="ECO:0007669"/>
    <property type="project" value="TreeGrafter"/>
</dbReference>
<dbReference type="Gene3D" id="1.10.437.10">
    <property type="entry name" value="Blc2-like"/>
    <property type="match status" value="1"/>
</dbReference>
<evidence type="ECO:0000256" key="6">
    <source>
        <dbReference type="ARBA" id="ARBA00023242"/>
    </source>
</evidence>
<keyword evidence="7" id="KW-1133">Transmembrane helix</keyword>
<dbReference type="PRINTS" id="PR01866">
    <property type="entry name" value="APOPREGMCL1"/>
</dbReference>
<dbReference type="GO" id="GO:0015267">
    <property type="term" value="F:channel activity"/>
    <property type="evidence" value="ECO:0007669"/>
    <property type="project" value="TreeGrafter"/>
</dbReference>
<dbReference type="GO" id="GO:0008053">
    <property type="term" value="P:mitochondrial fusion"/>
    <property type="evidence" value="ECO:0007669"/>
    <property type="project" value="TreeGrafter"/>
</dbReference>
<dbReference type="InterPro" id="IPR026298">
    <property type="entry name" value="Bcl-2_fam"/>
</dbReference>
<comment type="subcellular location">
    <subcellularLocation>
        <location evidence="2">Cytoplasm</location>
    </subcellularLocation>
    <subcellularLocation>
        <location evidence="1">Nucleus</location>
    </subcellularLocation>
</comment>
<dbReference type="GO" id="GO:0042981">
    <property type="term" value="P:regulation of apoptotic process"/>
    <property type="evidence" value="ECO:0007669"/>
    <property type="project" value="InterPro"/>
</dbReference>
<dbReference type="Proteomes" id="UP000034805">
    <property type="component" value="Unassembled WGS sequence"/>
</dbReference>
<dbReference type="InterPro" id="IPR036834">
    <property type="entry name" value="Bcl-2-like_sf"/>
</dbReference>
<dbReference type="InterPro" id="IPR046371">
    <property type="entry name" value="Bcl-2_BH1-3"/>
</dbReference>